<feature type="domain" description="DNA2/NAM7 helicase helicase" evidence="5">
    <location>
        <begin position="230"/>
        <end position="412"/>
    </location>
</feature>
<keyword evidence="8" id="KW-1185">Reference proteome</keyword>
<protein>
    <submittedName>
        <fullName evidence="7">Uncharacterized protein</fullName>
    </submittedName>
</protein>
<proteinExistence type="predicted"/>
<dbReference type="OrthoDB" id="288175at2759"/>
<gene>
    <name evidence="7" type="ORF">PSON_ATCC_30995.1.T0100418</name>
</gene>
<dbReference type="GO" id="GO:0005524">
    <property type="term" value="F:ATP binding"/>
    <property type="evidence" value="ECO:0007669"/>
    <property type="project" value="UniProtKB-KW"/>
</dbReference>
<comment type="caution">
    <text evidence="7">The sequence shown here is derived from an EMBL/GenBank/DDBJ whole genome shotgun (WGS) entry which is preliminary data.</text>
</comment>
<dbReference type="GO" id="GO:0004386">
    <property type="term" value="F:helicase activity"/>
    <property type="evidence" value="ECO:0007669"/>
    <property type="project" value="UniProtKB-KW"/>
</dbReference>
<dbReference type="Pfam" id="PF13087">
    <property type="entry name" value="AAA_12"/>
    <property type="match status" value="1"/>
</dbReference>
<dbReference type="EMBL" id="CAJJDN010000010">
    <property type="protein sequence ID" value="CAD8056707.1"/>
    <property type="molecule type" value="Genomic_DNA"/>
</dbReference>
<dbReference type="Pfam" id="PF13086">
    <property type="entry name" value="AAA_11"/>
    <property type="match status" value="2"/>
</dbReference>
<keyword evidence="4" id="KW-0067">ATP-binding</keyword>
<dbReference type="InterPro" id="IPR045055">
    <property type="entry name" value="DNA2/NAM7-like"/>
</dbReference>
<dbReference type="PANTHER" id="PTHR10887:SF495">
    <property type="entry name" value="HELICASE SENATAXIN ISOFORM X1-RELATED"/>
    <property type="match status" value="1"/>
</dbReference>
<dbReference type="Proteomes" id="UP000692954">
    <property type="component" value="Unassembled WGS sequence"/>
</dbReference>
<dbReference type="InterPro" id="IPR047187">
    <property type="entry name" value="SF1_C_Upf1"/>
</dbReference>
<sequence length="763" mass="88835">MDLYNFQHFILELDFNQILESSKLNQIEVPGEEQINSDQLCKVPIQFSDDNEYQKIWKPLFYEEVKANIVKSFQTETYPDVEYKLVKHEKDEFIKLDFQLIGQKDQLNYRDLIVISGNPYKKGETCILGLIENNQDNIIRVNVQTNENPIDSLFKENSVINQQNPQQKQLKNFYIRKVTGLSTLEREYKALQKFGDLMLKKILLTLESQPKVNSYFTIPYKLDQKLHSIYNSSQYEAIQQTLKTHGITLIQGPPGTGKTKTVLGTLSVLLQSKQEKPQLNLIQKTSIEIEQEFNQEYPQPWKSSDYDDWRDHIFDDVEQDISNYFSNRLTDFRKEKPIPIYRSDYSQTKIPNKILVCGPSNASVDEIIRKILDEGLLDENGQRSDVPIVRIGENFDPTLQKVSLESLVQQKEFEMQNQDKDKIKKEILNQAKIIFGTLSSSGSNVLNQSELKFDTVIIDEAAQAVEISTLIPLQYGCRRLILIGDPNQLPATIFSSVCGKYKYDQSLFERLQKQGANVHLLKTQYRMHSKISKFISTTFYNSELNDYEYLDRLIGTPKFYDYYTYSPVVVLHVKGYENFTRNSYCNEIEAKVVTEIYKDMKNKFPNFNMNNLGIVSPYSQQVWLISKQLKKLSEENVEVKTVDGFQGREKDVIIFSSVRSKFISENQKNPKKGVGFLSDARRMNVSLSRCRQTLIIVCDIYKISCNERWRNLINYSIKLGSCYRVGTNDVSEWFQSFDQDPLKYSIVDEIIFKKKIKIEQEKP</sequence>
<dbReference type="CDD" id="cd18042">
    <property type="entry name" value="DEXXQc_SETX"/>
    <property type="match status" value="1"/>
</dbReference>
<keyword evidence="1" id="KW-0547">Nucleotide-binding</keyword>
<dbReference type="InterPro" id="IPR041679">
    <property type="entry name" value="DNA2/NAM7-like_C"/>
</dbReference>
<evidence type="ECO:0000256" key="2">
    <source>
        <dbReference type="ARBA" id="ARBA00022801"/>
    </source>
</evidence>
<dbReference type="GO" id="GO:0005694">
    <property type="term" value="C:chromosome"/>
    <property type="evidence" value="ECO:0007669"/>
    <property type="project" value="UniProtKB-ARBA"/>
</dbReference>
<dbReference type="InterPro" id="IPR041677">
    <property type="entry name" value="DNA2/NAM7_AAA_11"/>
</dbReference>
<dbReference type="PANTHER" id="PTHR10887">
    <property type="entry name" value="DNA2/NAM7 HELICASE FAMILY"/>
    <property type="match status" value="1"/>
</dbReference>
<accession>A0A8S1KPJ9</accession>
<keyword evidence="2" id="KW-0378">Hydrolase</keyword>
<evidence type="ECO:0000256" key="4">
    <source>
        <dbReference type="ARBA" id="ARBA00022840"/>
    </source>
</evidence>
<dbReference type="CDD" id="cd18808">
    <property type="entry name" value="SF1_C_Upf1"/>
    <property type="match status" value="1"/>
</dbReference>
<organism evidence="7 8">
    <name type="scientific">Paramecium sonneborni</name>
    <dbReference type="NCBI Taxonomy" id="65129"/>
    <lineage>
        <taxon>Eukaryota</taxon>
        <taxon>Sar</taxon>
        <taxon>Alveolata</taxon>
        <taxon>Ciliophora</taxon>
        <taxon>Intramacronucleata</taxon>
        <taxon>Oligohymenophorea</taxon>
        <taxon>Peniculida</taxon>
        <taxon>Parameciidae</taxon>
        <taxon>Paramecium</taxon>
    </lineage>
</organism>
<evidence type="ECO:0000313" key="7">
    <source>
        <dbReference type="EMBL" id="CAD8056707.1"/>
    </source>
</evidence>
<evidence type="ECO:0000259" key="6">
    <source>
        <dbReference type="Pfam" id="PF13087"/>
    </source>
</evidence>
<dbReference type="AlphaFoldDB" id="A0A8S1KPJ9"/>
<evidence type="ECO:0000259" key="5">
    <source>
        <dbReference type="Pfam" id="PF13086"/>
    </source>
</evidence>
<evidence type="ECO:0000256" key="3">
    <source>
        <dbReference type="ARBA" id="ARBA00022806"/>
    </source>
</evidence>
<dbReference type="GO" id="GO:0016787">
    <property type="term" value="F:hydrolase activity"/>
    <property type="evidence" value="ECO:0007669"/>
    <property type="project" value="UniProtKB-KW"/>
</dbReference>
<dbReference type="FunFam" id="3.40.50.300:FF:000326">
    <property type="entry name" value="P-loop containing nucleoside triphosphate hydrolase"/>
    <property type="match status" value="1"/>
</dbReference>
<evidence type="ECO:0000256" key="1">
    <source>
        <dbReference type="ARBA" id="ARBA00022741"/>
    </source>
</evidence>
<evidence type="ECO:0000313" key="8">
    <source>
        <dbReference type="Proteomes" id="UP000692954"/>
    </source>
</evidence>
<feature type="domain" description="DNA2/NAM7 helicase helicase" evidence="5">
    <location>
        <begin position="417"/>
        <end position="495"/>
    </location>
</feature>
<name>A0A8S1KPJ9_9CILI</name>
<reference evidence="7" key="1">
    <citation type="submission" date="2021-01" db="EMBL/GenBank/DDBJ databases">
        <authorList>
            <consortium name="Genoscope - CEA"/>
            <person name="William W."/>
        </authorList>
    </citation>
    <scope>NUCLEOTIDE SEQUENCE</scope>
</reference>
<keyword evidence="3" id="KW-0347">Helicase</keyword>
<feature type="domain" description="DNA2/NAM7 helicase-like C-terminal" evidence="6">
    <location>
        <begin position="503"/>
        <end position="699"/>
    </location>
</feature>